<evidence type="ECO:0000313" key="4">
    <source>
        <dbReference type="EMBL" id="CCI52932.1"/>
    </source>
</evidence>
<name>A0A077MDI4_9MICO</name>
<organism evidence="4 5">
    <name type="scientific">Nostocoides jenkinsii Ben 74</name>
    <dbReference type="NCBI Taxonomy" id="1193518"/>
    <lineage>
        <taxon>Bacteria</taxon>
        <taxon>Bacillati</taxon>
        <taxon>Actinomycetota</taxon>
        <taxon>Actinomycetes</taxon>
        <taxon>Micrococcales</taxon>
        <taxon>Intrasporangiaceae</taxon>
        <taxon>Nostocoides</taxon>
    </lineage>
</organism>
<dbReference type="PANTHER" id="PTHR35377:SF5">
    <property type="entry name" value="ANTITOXIN VAPB46"/>
    <property type="match status" value="1"/>
</dbReference>
<reference evidence="4 5" key="1">
    <citation type="journal article" date="2013" name="ISME J.">
        <title>A metabolic model for members of the genus Tetrasphaera involved in enhanced biological phosphorus removal.</title>
        <authorList>
            <person name="Kristiansen R."/>
            <person name="Nguyen H.T.T."/>
            <person name="Saunders A.M."/>
            <person name="Nielsen J.L."/>
            <person name="Wimmer R."/>
            <person name="Le V.Q."/>
            <person name="McIlroy S.J."/>
            <person name="Petrovski S."/>
            <person name="Seviour R.J."/>
            <person name="Calteau A."/>
            <person name="Nielsen K.L."/>
            <person name="Nielsen P.H."/>
        </authorList>
    </citation>
    <scope>NUCLEOTIDE SEQUENCE [LARGE SCALE GENOMIC DNA]</scope>
    <source>
        <strain evidence="4 5">Ben 74</strain>
    </source>
</reference>
<dbReference type="PANTHER" id="PTHR35377">
    <property type="entry name" value="ANTITOXIN VAPB49-RELATED-RELATED"/>
    <property type="match status" value="1"/>
</dbReference>
<dbReference type="Proteomes" id="UP000035720">
    <property type="component" value="Unassembled WGS sequence"/>
</dbReference>
<dbReference type="GO" id="GO:0097351">
    <property type="term" value="F:toxin sequestering activity"/>
    <property type="evidence" value="ECO:0007669"/>
    <property type="project" value="TreeGrafter"/>
</dbReference>
<dbReference type="OrthoDB" id="4419580at2"/>
<accession>A0A077MDI4</accession>
<protein>
    <recommendedName>
        <fullName evidence="2">Antitoxin</fullName>
    </recommendedName>
</protein>
<evidence type="ECO:0000313" key="5">
    <source>
        <dbReference type="Proteomes" id="UP000035720"/>
    </source>
</evidence>
<comment type="similarity">
    <text evidence="1 2">Belongs to the phD/YefM antitoxin family.</text>
</comment>
<comment type="caution">
    <text evidence="4">The sequence shown here is derived from an EMBL/GenBank/DDBJ whole genome shotgun (WGS) entry which is preliminary data.</text>
</comment>
<evidence type="ECO:0000256" key="2">
    <source>
        <dbReference type="RuleBase" id="RU362080"/>
    </source>
</evidence>
<dbReference type="EMBL" id="CAJC01000134">
    <property type="protein sequence ID" value="CCI52932.1"/>
    <property type="molecule type" value="Genomic_DNA"/>
</dbReference>
<evidence type="ECO:0000256" key="3">
    <source>
        <dbReference type="SAM" id="MobiDB-lite"/>
    </source>
</evidence>
<dbReference type="NCBIfam" id="TIGR01552">
    <property type="entry name" value="phd_fam"/>
    <property type="match status" value="1"/>
</dbReference>
<proteinExistence type="inferred from homology"/>
<dbReference type="Pfam" id="PF02604">
    <property type="entry name" value="PhdYeFM_antitox"/>
    <property type="match status" value="1"/>
</dbReference>
<comment type="function">
    <text evidence="2">Antitoxin component of a type II toxin-antitoxin (TA) system.</text>
</comment>
<keyword evidence="5" id="KW-1185">Reference proteome</keyword>
<feature type="region of interest" description="Disordered" evidence="3">
    <location>
        <begin position="65"/>
        <end position="87"/>
    </location>
</feature>
<feature type="compositionally biased region" description="Basic and acidic residues" evidence="3">
    <location>
        <begin position="77"/>
        <end position="87"/>
    </location>
</feature>
<dbReference type="AlphaFoldDB" id="A0A077MDI4"/>
<dbReference type="Gene3D" id="3.40.1620.10">
    <property type="entry name" value="YefM-like domain"/>
    <property type="match status" value="1"/>
</dbReference>
<evidence type="ECO:0000256" key="1">
    <source>
        <dbReference type="ARBA" id="ARBA00009981"/>
    </source>
</evidence>
<dbReference type="STRING" id="1193518.BN13_250020"/>
<dbReference type="InterPro" id="IPR051416">
    <property type="entry name" value="phD-YefM_TA_antitoxins"/>
</dbReference>
<dbReference type="RefSeq" id="WP_048545216.1">
    <property type="nucleotide sequence ID" value="NZ_HF571038.1"/>
</dbReference>
<dbReference type="InterPro" id="IPR006442">
    <property type="entry name" value="Antitoxin_Phd/YefM"/>
</dbReference>
<gene>
    <name evidence="4" type="ORF">BN13_250020</name>
</gene>
<dbReference type="InterPro" id="IPR036165">
    <property type="entry name" value="YefM-like_sf"/>
</dbReference>
<dbReference type="SUPFAM" id="SSF143120">
    <property type="entry name" value="YefM-like"/>
    <property type="match status" value="1"/>
</dbReference>
<sequence length="87" mass="9243">MRTVGIRALRQDASTVVAQAAAGEVITVTDRGRPVARLGPLPTSRLAALLADGQARAPRLPFEQLAAPQPGPALTDEILRSRADDRY</sequence>